<evidence type="ECO:0000313" key="2">
    <source>
        <dbReference type="EMBL" id="ALH95948.1"/>
    </source>
</evidence>
<organism evidence="2 3">
    <name type="scientific">Acinetobacter equi</name>
    <dbReference type="NCBI Taxonomy" id="1324350"/>
    <lineage>
        <taxon>Bacteria</taxon>
        <taxon>Pseudomonadati</taxon>
        <taxon>Pseudomonadota</taxon>
        <taxon>Gammaproteobacteria</taxon>
        <taxon>Moraxellales</taxon>
        <taxon>Moraxellaceae</taxon>
        <taxon>Acinetobacter</taxon>
    </lineage>
</organism>
<dbReference type="AlphaFoldDB" id="A0A0N9V9I8"/>
<dbReference type="STRING" id="1324350.AOY20_10630"/>
<proteinExistence type="predicted"/>
<keyword evidence="3" id="KW-1185">Reference proteome</keyword>
<dbReference type="RefSeq" id="WP_054581836.1">
    <property type="nucleotide sequence ID" value="NZ_CP012808.1"/>
</dbReference>
<name>A0A0N9V9I8_9GAMM</name>
<gene>
    <name evidence="2" type="ORF">AOY20_10630</name>
</gene>
<dbReference type="OrthoDB" id="9799238at2"/>
<dbReference type="InterPro" id="IPR014914">
    <property type="entry name" value="RES_dom"/>
</dbReference>
<evidence type="ECO:0000313" key="3">
    <source>
        <dbReference type="Proteomes" id="UP000064939"/>
    </source>
</evidence>
<dbReference type="EMBL" id="CP012808">
    <property type="protein sequence ID" value="ALH95948.1"/>
    <property type="molecule type" value="Genomic_DNA"/>
</dbReference>
<dbReference type="KEGG" id="aei:AOY20_10630"/>
<reference evidence="2 3" key="1">
    <citation type="journal article" date="2015" name="Int. J. Syst. Evol. Microbiol.">
        <title>Acinetobacter equi sp. nov. isolated from horse faeces.</title>
        <authorList>
            <person name="Poppel M.T."/>
            <person name="Skiebe E."/>
            <person name="Laue M."/>
            <person name="Bergmann H."/>
            <person name="Ebersberger I."/>
            <person name="Garn T."/>
            <person name="Fruth A."/>
            <person name="Baumgardt S."/>
            <person name="Busse H.J."/>
            <person name="Wilharm G."/>
        </authorList>
    </citation>
    <scope>NUCLEOTIDE SEQUENCE [LARGE SCALE GENOMIC DNA]</scope>
    <source>
        <strain evidence="2 3">114</strain>
    </source>
</reference>
<accession>A0A0N9V9I8</accession>
<dbReference type="SMART" id="SM00953">
    <property type="entry name" value="RES"/>
    <property type="match status" value="1"/>
</dbReference>
<evidence type="ECO:0000259" key="1">
    <source>
        <dbReference type="SMART" id="SM00953"/>
    </source>
</evidence>
<sequence length="254" mass="29545">MTVQDSNIWQSCNAEKLIEPIKGTLYRMIESQEQIATRNLVDSLEEQSLLEEMLEEIKPTYPLGIENLHYLLKTPFRYPPLKWGSRFGRTHEPSIFYGGCSPEATLAESAYYRFVFWYSMQSTAPKSLIKTNHTMFSVKYQTKYGIRLQSKAFHQYKSVLQHPKNYHATQQLGTAMREAGVELFEYASARDHQNLLCVGLFNAKPFCSKAPEYKQEWFCNLEETQVTFKNLDTAQIYCFELSQFLIQDELPLPA</sequence>
<dbReference type="Proteomes" id="UP000064939">
    <property type="component" value="Chromosome"/>
</dbReference>
<dbReference type="Pfam" id="PF08808">
    <property type="entry name" value="RES"/>
    <property type="match status" value="1"/>
</dbReference>
<feature type="domain" description="RES" evidence="1">
    <location>
        <begin position="75"/>
        <end position="212"/>
    </location>
</feature>
<protein>
    <recommendedName>
        <fullName evidence="1">RES domain-containing protein</fullName>
    </recommendedName>
</protein>